<dbReference type="eggNOG" id="ENOG502RZQV">
    <property type="taxonomic scope" value="Eukaryota"/>
</dbReference>
<protein>
    <submittedName>
        <fullName evidence="1">Uncharacterized protein</fullName>
    </submittedName>
</protein>
<organism evidence="1 2">
    <name type="scientific">Yarrowia lipolytica</name>
    <name type="common">Candida lipolytica</name>
    <dbReference type="NCBI Taxonomy" id="4952"/>
    <lineage>
        <taxon>Eukaryota</taxon>
        <taxon>Fungi</taxon>
        <taxon>Dikarya</taxon>
        <taxon>Ascomycota</taxon>
        <taxon>Saccharomycotina</taxon>
        <taxon>Dipodascomycetes</taxon>
        <taxon>Dipodascales</taxon>
        <taxon>Dipodascales incertae sedis</taxon>
        <taxon>Yarrowia</taxon>
    </lineage>
</organism>
<dbReference type="InterPro" id="IPR014807">
    <property type="entry name" value="Coa1"/>
</dbReference>
<name>A0A1D8NMR1_YARLL</name>
<dbReference type="AlphaFoldDB" id="A0A1D8NMR1"/>
<dbReference type="Pfam" id="PF08695">
    <property type="entry name" value="Coa1"/>
    <property type="match status" value="1"/>
</dbReference>
<gene>
    <name evidence="1" type="ORF">YALI1_F13597g</name>
</gene>
<accession>A0A1D8NMR1</accession>
<dbReference type="KEGG" id="yli:2908995"/>
<dbReference type="InterPro" id="IPR042432">
    <property type="entry name" value="Coa1_fungi"/>
</dbReference>
<dbReference type="Proteomes" id="UP000182444">
    <property type="component" value="Chromosome 1F"/>
</dbReference>
<dbReference type="PANTHER" id="PTHR28523">
    <property type="entry name" value="CYTOCHROME C OXIDASE ASSEMBLY FACTOR 1"/>
    <property type="match status" value="1"/>
</dbReference>
<dbReference type="VEuPathDB" id="FungiDB:YALI1_F13597g"/>
<sequence length="223" mass="25377">MLRLLRPQRALPSLLRPLSVARPLSTTSRLWLHQQSTDAKKDDEKLLPEDRNLRRYEGHTFEPFTPEKVPNAPVTVDTELPNITSHKMRRWAGFGLFVVIMTVSLAFSFNYEKMSSSQVSSCMYTLRKSPLANEELGSGIRFASAYTWVSGTIRPLVGKVDFSFPVKGNKAEAIMHFNSRRASGREKFRVLEWSLTFPDGRVVNLADSLIDPLIIDEEEHLVN</sequence>
<evidence type="ECO:0000313" key="1">
    <source>
        <dbReference type="EMBL" id="AOW06934.1"/>
    </source>
</evidence>
<dbReference type="GeneID" id="2908995"/>
<proteinExistence type="predicted"/>
<dbReference type="OrthoDB" id="2100652at2759"/>
<reference evidence="1 2" key="1">
    <citation type="journal article" date="2016" name="PLoS ONE">
        <title>Sequence Assembly of Yarrowia lipolytica Strain W29/CLIB89 Shows Transposable Element Diversity.</title>
        <authorList>
            <person name="Magnan C."/>
            <person name="Yu J."/>
            <person name="Chang I."/>
            <person name="Jahn E."/>
            <person name="Kanomata Y."/>
            <person name="Wu J."/>
            <person name="Zeller M."/>
            <person name="Oakes M."/>
            <person name="Baldi P."/>
            <person name="Sandmeyer S."/>
        </authorList>
    </citation>
    <scope>NUCLEOTIDE SEQUENCE [LARGE SCALE GENOMIC DNA]</scope>
    <source>
        <strain evidence="2">CLIB89(W29)</strain>
    </source>
</reference>
<dbReference type="RefSeq" id="XP_505232.1">
    <property type="nucleotide sequence ID" value="XM_505232.3"/>
</dbReference>
<evidence type="ECO:0000313" key="2">
    <source>
        <dbReference type="Proteomes" id="UP000182444"/>
    </source>
</evidence>
<dbReference type="GO" id="GO:0005743">
    <property type="term" value="C:mitochondrial inner membrane"/>
    <property type="evidence" value="ECO:0007669"/>
    <property type="project" value="TreeGrafter"/>
</dbReference>
<dbReference type="PANTHER" id="PTHR28523:SF1">
    <property type="entry name" value="CYTOCHROME C OXIDASE ASSEMBLY FACTOR 1"/>
    <property type="match status" value="1"/>
</dbReference>
<dbReference type="VEuPathDB" id="FungiDB:YALI0_F10054g"/>
<dbReference type="EMBL" id="CP017558">
    <property type="protein sequence ID" value="AOW06934.1"/>
    <property type="molecule type" value="Genomic_DNA"/>
</dbReference>
<dbReference type="GO" id="GO:0033617">
    <property type="term" value="P:mitochondrial respiratory chain complex IV assembly"/>
    <property type="evidence" value="ECO:0007669"/>
    <property type="project" value="InterPro"/>
</dbReference>